<evidence type="ECO:0000259" key="10">
    <source>
        <dbReference type="PROSITE" id="PS51779"/>
    </source>
</evidence>
<dbReference type="GO" id="GO:0046819">
    <property type="term" value="P:protein secretion by the type V secretion system"/>
    <property type="evidence" value="ECO:0007669"/>
    <property type="project" value="TreeGrafter"/>
</dbReference>
<comment type="subcellular location">
    <subcellularLocation>
        <location evidence="1">Cell outer membrane</location>
    </subcellularLocation>
</comment>
<dbReference type="eggNOG" id="COG2831">
    <property type="taxonomic scope" value="Bacteria"/>
</dbReference>
<dbReference type="KEGG" id="sdr:SCD_n00416"/>
<gene>
    <name evidence="11" type="ORF">SCD_n00416</name>
</gene>
<evidence type="ECO:0000256" key="8">
    <source>
        <dbReference type="ARBA" id="ARBA00023237"/>
    </source>
</evidence>
<evidence type="ECO:0000256" key="4">
    <source>
        <dbReference type="ARBA" id="ARBA00022452"/>
    </source>
</evidence>
<proteinExistence type="inferred from homology"/>
<organism evidence="11 12">
    <name type="scientific">Sulfuricella denitrificans (strain DSM 22764 / NBRC 105220 / skB26)</name>
    <dbReference type="NCBI Taxonomy" id="1163617"/>
    <lineage>
        <taxon>Bacteria</taxon>
        <taxon>Pseudomonadati</taxon>
        <taxon>Pseudomonadota</taxon>
        <taxon>Betaproteobacteria</taxon>
        <taxon>Nitrosomonadales</taxon>
        <taxon>Sulfuricellaceae</taxon>
        <taxon>Sulfuricella</taxon>
    </lineage>
</organism>
<dbReference type="AlphaFoldDB" id="S6A9K4"/>
<dbReference type="STRING" id="1163617.SCD_n00416"/>
<dbReference type="Gene3D" id="3.10.20.310">
    <property type="entry name" value="membrane protein fhac"/>
    <property type="match status" value="1"/>
</dbReference>
<dbReference type="InterPro" id="IPR051544">
    <property type="entry name" value="TPS_OM_transporter"/>
</dbReference>
<evidence type="ECO:0000256" key="1">
    <source>
        <dbReference type="ARBA" id="ARBA00004442"/>
    </source>
</evidence>
<evidence type="ECO:0000256" key="7">
    <source>
        <dbReference type="ARBA" id="ARBA00023136"/>
    </source>
</evidence>
<dbReference type="InterPro" id="IPR034746">
    <property type="entry name" value="POTRA"/>
</dbReference>
<keyword evidence="7 9" id="KW-0472">Membrane</keyword>
<dbReference type="GO" id="GO:0009279">
    <property type="term" value="C:cell outer membrane"/>
    <property type="evidence" value="ECO:0007669"/>
    <property type="project" value="UniProtKB-SubCell"/>
</dbReference>
<sequence length="567" mass="62394">MKQRGGMKKVNRDLKLSYIASLGVLGVSGTLFAVAAVAQERLPGVVDRPAVEMPGEVAQPVKIEPKKMPEMEKQEGAEAILATLTSVKFSGTPILEEEVLQQIAAPFLNRPLKREDIGQLKYDLTKRYYDEGYVLVKVTTPPQDLSQGVLEVVVFPGRIGALEINSTALNPNVAEAMASGIVKGEPFNERNVETSVKDIDDLGNIKSRLNLRPGKEFGTTDLLLTVEPVEEDVQQFTLDNYGSKLTGEVVAALDLTKSNLFGMGETIGLNLRKSNDDLETLMVDYKTPIAWRNLKLELNYLNSKNSIGDRLAALNASGKTERFGVAISSNLINELERKVAWRAGIETRKHESFLVNVLESKDDISQAYLEGSYLMRTPNYVLYGNLRGAKGIDLFGASNGGDALLSRAQGDPRAWRLQPTVYTNFRLTDNDYLQVVVLGQFASHTLLASDLFALGGYGSVRGFQPAQETGESGFQYSAEYNHQFFDEVSGWTIKAGPFLDGGKVYNRVPSSAVDSRLTSVGLGVEAKAAIFNVGETKLRFDWAHPIDSYKATNINSDTFYLRFTQNF</sequence>
<keyword evidence="3" id="KW-0813">Transport</keyword>
<dbReference type="HOGENOM" id="CLU_021521_2_1_4"/>
<protein>
    <recommendedName>
        <fullName evidence="10">POTRA domain-containing protein</fullName>
    </recommendedName>
</protein>
<evidence type="ECO:0000313" key="12">
    <source>
        <dbReference type="Proteomes" id="UP000015559"/>
    </source>
</evidence>
<dbReference type="EMBL" id="AP013066">
    <property type="protein sequence ID" value="BAN34265.1"/>
    <property type="molecule type" value="Genomic_DNA"/>
</dbReference>
<accession>S6A9K4</accession>
<keyword evidence="6" id="KW-0653">Protein transport</keyword>
<dbReference type="PANTHER" id="PTHR34597:SF3">
    <property type="entry name" value="OUTER MEMBRANE TRANSPORTER CDIB"/>
    <property type="match status" value="1"/>
</dbReference>
<dbReference type="Proteomes" id="UP000015559">
    <property type="component" value="Chromosome"/>
</dbReference>
<evidence type="ECO:0000256" key="9">
    <source>
        <dbReference type="SAM" id="Phobius"/>
    </source>
</evidence>
<evidence type="ECO:0000256" key="6">
    <source>
        <dbReference type="ARBA" id="ARBA00022927"/>
    </source>
</evidence>
<evidence type="ECO:0000256" key="3">
    <source>
        <dbReference type="ARBA" id="ARBA00022448"/>
    </source>
</evidence>
<keyword evidence="12" id="KW-1185">Reference proteome</keyword>
<feature type="domain" description="POTRA" evidence="10">
    <location>
        <begin position="82"/>
        <end position="157"/>
    </location>
</feature>
<dbReference type="GO" id="GO:0008320">
    <property type="term" value="F:protein transmembrane transporter activity"/>
    <property type="evidence" value="ECO:0007669"/>
    <property type="project" value="TreeGrafter"/>
</dbReference>
<dbReference type="PROSITE" id="PS51779">
    <property type="entry name" value="POTRA"/>
    <property type="match status" value="1"/>
</dbReference>
<dbReference type="Pfam" id="PF03865">
    <property type="entry name" value="ShlB"/>
    <property type="match status" value="1"/>
</dbReference>
<dbReference type="Pfam" id="PF08479">
    <property type="entry name" value="POTRA_2"/>
    <property type="match status" value="1"/>
</dbReference>
<dbReference type="Gene3D" id="2.40.160.50">
    <property type="entry name" value="membrane protein fhac: a member of the omp85/tpsb transporter family"/>
    <property type="match status" value="1"/>
</dbReference>
<reference evidence="11 12" key="1">
    <citation type="journal article" date="2012" name="Appl. Environ. Microbiol.">
        <title>Draft genome sequence of a psychrotolerant sulfur-oxidizing bacterium, Sulfuricella denitrificans skB26, and proteomic insights into cold adaptation.</title>
        <authorList>
            <person name="Watanabe T."/>
            <person name="Kojima H."/>
            <person name="Fukui M."/>
        </authorList>
    </citation>
    <scope>NUCLEOTIDE SEQUENCE [LARGE SCALE GENOMIC DNA]</scope>
    <source>
        <strain evidence="12">skB26</strain>
    </source>
</reference>
<keyword evidence="5 9" id="KW-0812">Transmembrane</keyword>
<keyword evidence="8" id="KW-0998">Cell outer membrane</keyword>
<comment type="similarity">
    <text evidence="2">Belongs to the TPS (TC 1.B.20) family.</text>
</comment>
<feature type="transmembrane region" description="Helical" evidence="9">
    <location>
        <begin position="16"/>
        <end position="38"/>
    </location>
</feature>
<evidence type="ECO:0000256" key="2">
    <source>
        <dbReference type="ARBA" id="ARBA00009055"/>
    </source>
</evidence>
<dbReference type="InterPro" id="IPR005565">
    <property type="entry name" value="Hemolysn_activator_HlyB_C"/>
</dbReference>
<keyword evidence="4" id="KW-1134">Transmembrane beta strand</keyword>
<dbReference type="RefSeq" id="WP_009206789.1">
    <property type="nucleotide sequence ID" value="NC_022357.1"/>
</dbReference>
<keyword evidence="9" id="KW-1133">Transmembrane helix</keyword>
<dbReference type="InterPro" id="IPR013686">
    <property type="entry name" value="Polypept-transport_assoc_ShlB"/>
</dbReference>
<evidence type="ECO:0000313" key="11">
    <source>
        <dbReference type="EMBL" id="BAN34265.1"/>
    </source>
</evidence>
<name>S6A9K4_SULDS</name>
<dbReference type="PANTHER" id="PTHR34597">
    <property type="entry name" value="SLR1661 PROTEIN"/>
    <property type="match status" value="1"/>
</dbReference>
<evidence type="ECO:0000256" key="5">
    <source>
        <dbReference type="ARBA" id="ARBA00022692"/>
    </source>
</evidence>
<dbReference type="GO" id="GO:0098046">
    <property type="term" value="C:type V protein secretion system complex"/>
    <property type="evidence" value="ECO:0007669"/>
    <property type="project" value="TreeGrafter"/>
</dbReference>